<accession>A0ABT0BIV7</accession>
<keyword evidence="2" id="KW-0472">Membrane</keyword>
<feature type="compositionally biased region" description="Basic and acidic residues" evidence="1">
    <location>
        <begin position="294"/>
        <end position="304"/>
    </location>
</feature>
<feature type="transmembrane region" description="Helical" evidence="2">
    <location>
        <begin position="28"/>
        <end position="47"/>
    </location>
</feature>
<organism evidence="3 4">
    <name type="scientific">Novosphingobium organovorum</name>
    <dbReference type="NCBI Taxonomy" id="2930092"/>
    <lineage>
        <taxon>Bacteria</taxon>
        <taxon>Pseudomonadati</taxon>
        <taxon>Pseudomonadota</taxon>
        <taxon>Alphaproteobacteria</taxon>
        <taxon>Sphingomonadales</taxon>
        <taxon>Sphingomonadaceae</taxon>
        <taxon>Novosphingobium</taxon>
    </lineage>
</organism>
<feature type="region of interest" description="Disordered" evidence="1">
    <location>
        <begin position="294"/>
        <end position="340"/>
    </location>
</feature>
<keyword evidence="4" id="KW-1185">Reference proteome</keyword>
<keyword evidence="2" id="KW-1133">Transmembrane helix</keyword>
<evidence type="ECO:0000313" key="3">
    <source>
        <dbReference type="EMBL" id="MCJ2184875.1"/>
    </source>
</evidence>
<name>A0ABT0BIV7_9SPHN</name>
<reference evidence="3" key="1">
    <citation type="submission" date="2022-03" db="EMBL/GenBank/DDBJ databases">
        <title>Identification of a novel bacterium isolated from mangrove sediments.</title>
        <authorList>
            <person name="Pan X."/>
        </authorList>
    </citation>
    <scope>NUCLEOTIDE SEQUENCE</scope>
    <source>
        <strain evidence="3">B1949</strain>
    </source>
</reference>
<sequence length="340" mass="36222">MQDFETQPLSNASAADAAYRARARSTGAIIFIAIIAFLLGAMAVAWASSRGLLDRYLPVPEASETPALEDSAPVNAETLVDPANTALAPPAPAAGKPTPEQLAALGSVEGRLALIEDRLSRIDFQTDAASGNAARAESLLIAFAARRMVERGEPLSYVADQLRLRFMDAQPHAVETIIGFSKDPVTIDELTARLEALSPELTVSGNTVSFWDRARNELSSLFTVHRDAAALVSPRARIERARIMLTARRIDAAIDEVQRLPGADAAHNWVADARRFEDVQKALNLLETTAMLDPRRLKDGEGRAVDQPSPLASPTDLTPSDEASGGASGGASAPPVEGRE</sequence>
<dbReference type="Proteomes" id="UP001162881">
    <property type="component" value="Unassembled WGS sequence"/>
</dbReference>
<protein>
    <submittedName>
        <fullName evidence="3">MICOS complex subunit MIC60</fullName>
    </submittedName>
</protein>
<gene>
    <name evidence="3" type="ORF">MTR62_19615</name>
</gene>
<evidence type="ECO:0000256" key="1">
    <source>
        <dbReference type="SAM" id="MobiDB-lite"/>
    </source>
</evidence>
<evidence type="ECO:0000313" key="4">
    <source>
        <dbReference type="Proteomes" id="UP001162881"/>
    </source>
</evidence>
<comment type="caution">
    <text evidence="3">The sequence shown here is derived from an EMBL/GenBank/DDBJ whole genome shotgun (WGS) entry which is preliminary data.</text>
</comment>
<dbReference type="RefSeq" id="WP_244024117.1">
    <property type="nucleotide sequence ID" value="NZ_JALHLF010000164.1"/>
</dbReference>
<keyword evidence="2" id="KW-0812">Transmembrane</keyword>
<dbReference type="EMBL" id="JALHLF010000164">
    <property type="protein sequence ID" value="MCJ2184875.1"/>
    <property type="molecule type" value="Genomic_DNA"/>
</dbReference>
<proteinExistence type="predicted"/>
<evidence type="ECO:0000256" key="2">
    <source>
        <dbReference type="SAM" id="Phobius"/>
    </source>
</evidence>